<protein>
    <submittedName>
        <fullName evidence="2">AzlD domain-containing protein</fullName>
    </submittedName>
</protein>
<reference evidence="2" key="1">
    <citation type="submission" date="2021-04" db="EMBL/GenBank/DDBJ databases">
        <title>Genomic sequence of Actinosynnema pretiosum subsp. pretiosum ATCC 31280 (C-14919).</title>
        <authorList>
            <person name="Bai L."/>
            <person name="Wang X."/>
            <person name="Xiao Y."/>
        </authorList>
    </citation>
    <scope>NUCLEOTIDE SEQUENCE</scope>
    <source>
        <strain evidence="2">ATCC 31280</strain>
    </source>
</reference>
<keyword evidence="1" id="KW-0472">Membrane</keyword>
<organism evidence="2 3">
    <name type="scientific">Actinosynnema pretiosum subsp. pretiosum</name>
    <dbReference type="NCBI Taxonomy" id="103721"/>
    <lineage>
        <taxon>Bacteria</taxon>
        <taxon>Bacillati</taxon>
        <taxon>Actinomycetota</taxon>
        <taxon>Actinomycetes</taxon>
        <taxon>Pseudonocardiales</taxon>
        <taxon>Pseudonocardiaceae</taxon>
        <taxon>Actinosynnema</taxon>
    </lineage>
</organism>
<dbReference type="Pfam" id="PF05437">
    <property type="entry name" value="AzlD"/>
    <property type="match status" value="1"/>
</dbReference>
<dbReference type="Proteomes" id="UP000677152">
    <property type="component" value="Chromosome"/>
</dbReference>
<feature type="transmembrane region" description="Helical" evidence="1">
    <location>
        <begin position="6"/>
        <end position="25"/>
    </location>
</feature>
<gene>
    <name evidence="2" type="ORF">KCV87_08105</name>
</gene>
<feature type="transmembrane region" description="Helical" evidence="1">
    <location>
        <begin position="37"/>
        <end position="56"/>
    </location>
</feature>
<accession>A0AA45LA39</accession>
<dbReference type="InterPro" id="IPR008407">
    <property type="entry name" value="Brnchd-chn_aa_trnsp_AzlD"/>
</dbReference>
<proteinExistence type="predicted"/>
<evidence type="ECO:0000313" key="2">
    <source>
        <dbReference type="EMBL" id="QUF06012.1"/>
    </source>
</evidence>
<evidence type="ECO:0000313" key="3">
    <source>
        <dbReference type="Proteomes" id="UP000677152"/>
    </source>
</evidence>
<sequence length="108" mass="11332">MPEAPYLVAAVLVSTGVTWGLRALPFTFLGRLRSSELLAHVGDGLPVGVMLILVLHTVRDTDLVDLRQAVPVGVGLVVTGGLHLWRGNALLSIFSGTAAHVALASALW</sequence>
<dbReference type="EMBL" id="CP073249">
    <property type="protein sequence ID" value="QUF06012.1"/>
    <property type="molecule type" value="Genomic_DNA"/>
</dbReference>
<keyword evidence="1" id="KW-1133">Transmembrane helix</keyword>
<evidence type="ECO:0000256" key="1">
    <source>
        <dbReference type="SAM" id="Phobius"/>
    </source>
</evidence>
<dbReference type="AlphaFoldDB" id="A0AA45LA39"/>
<name>A0AA45LA39_9PSEU</name>
<keyword evidence="1" id="KW-0812">Transmembrane</keyword>